<evidence type="ECO:0000313" key="4">
    <source>
        <dbReference type="EMBL" id="PAA65861.1"/>
    </source>
</evidence>
<dbReference type="EMBL" id="NIVC01004771">
    <property type="protein sequence ID" value="PAA46622.1"/>
    <property type="molecule type" value="Genomic_DNA"/>
</dbReference>
<name>A0A267EWG3_9PLAT</name>
<dbReference type="EMBL" id="NIVC01001610">
    <property type="protein sequence ID" value="PAA65861.1"/>
    <property type="molecule type" value="Genomic_DNA"/>
</dbReference>
<dbReference type="InterPro" id="IPR018794">
    <property type="entry name" value="UPF0538"/>
</dbReference>
<dbReference type="STRING" id="282301.A0A267EWG3"/>
<dbReference type="EMBL" id="NIVC01004972">
    <property type="protein sequence ID" value="PAA46240.1"/>
    <property type="molecule type" value="Genomic_DNA"/>
</dbReference>
<dbReference type="Pfam" id="PF10209">
    <property type="entry name" value="DUF2340"/>
    <property type="match status" value="1"/>
</dbReference>
<evidence type="ECO:0000313" key="5">
    <source>
        <dbReference type="Proteomes" id="UP000215902"/>
    </source>
</evidence>
<dbReference type="PANTHER" id="PTHR18444:SF9">
    <property type="entry name" value="UPF0538 PROTEIN C2ORF76"/>
    <property type="match status" value="1"/>
</dbReference>
<organism evidence="4 5">
    <name type="scientific">Macrostomum lignano</name>
    <dbReference type="NCBI Taxonomy" id="282301"/>
    <lineage>
        <taxon>Eukaryota</taxon>
        <taxon>Metazoa</taxon>
        <taxon>Spiralia</taxon>
        <taxon>Lophotrochozoa</taxon>
        <taxon>Platyhelminthes</taxon>
        <taxon>Rhabditophora</taxon>
        <taxon>Macrostomorpha</taxon>
        <taxon>Macrostomida</taxon>
        <taxon>Macrostomidae</taxon>
        <taxon>Macrostomum</taxon>
    </lineage>
</organism>
<evidence type="ECO:0000313" key="2">
    <source>
        <dbReference type="EMBL" id="PAA46240.1"/>
    </source>
</evidence>
<keyword evidence="5" id="KW-1185">Reference proteome</keyword>
<dbReference type="Proteomes" id="UP000215902">
    <property type="component" value="Unassembled WGS sequence"/>
</dbReference>
<evidence type="ECO:0000313" key="3">
    <source>
        <dbReference type="EMBL" id="PAA46622.1"/>
    </source>
</evidence>
<reference evidence="4 5" key="1">
    <citation type="submission" date="2017-06" db="EMBL/GenBank/DDBJ databases">
        <title>A platform for efficient transgenesis in Macrostomum lignano, a flatworm model organism for stem cell research.</title>
        <authorList>
            <person name="Berezikov E."/>
        </authorList>
    </citation>
    <scope>NUCLEOTIDE SEQUENCE [LARGE SCALE GENOMIC DNA]</scope>
    <source>
        <strain evidence="4">DV1</strain>
        <tissue evidence="4">Whole organism</tissue>
    </source>
</reference>
<feature type="non-terminal residue" evidence="4">
    <location>
        <position position="1"/>
    </location>
</feature>
<dbReference type="AlphaFoldDB" id="A0A267EWG3"/>
<comment type="caution">
    <text evidence="4">The sequence shown here is derived from an EMBL/GenBank/DDBJ whole genome shotgun (WGS) entry which is preliminary data.</text>
</comment>
<evidence type="ECO:0000256" key="1">
    <source>
        <dbReference type="ARBA" id="ARBA00007176"/>
    </source>
</evidence>
<gene>
    <name evidence="3" type="ORF">BOX15_Mlig032755g1</name>
    <name evidence="2" type="ORF">BOX15_Mlig032755g2</name>
    <name evidence="4" type="ORF">BOX15_Mlig033876g1</name>
</gene>
<dbReference type="OrthoDB" id="937at2759"/>
<accession>A0A267EWG3</accession>
<protein>
    <submittedName>
        <fullName evidence="4">Uncharacterized protein</fullName>
    </submittedName>
</protein>
<proteinExistence type="inferred from homology"/>
<sequence>RWPGLSVSLQMTSTLTVRLIRSFEFKNVRNLVLHSLDLDKLTVAELKVAIRNAIATSRSLPPTFKSFNFDTLKIHCLPQAAKPNDLVVNVDNDEALTLSDDSAILSSCGLVHEAELSYFNQSEYCAYKANPVTDFKW</sequence>
<comment type="similarity">
    <text evidence="1">Belongs to the UPF0538 family.</text>
</comment>
<dbReference type="PANTHER" id="PTHR18444">
    <property type="entry name" value="UPF0538 FAMILY MEMBER"/>
    <property type="match status" value="1"/>
</dbReference>